<keyword evidence="3 6" id="KW-0812">Transmembrane</keyword>
<feature type="transmembrane region" description="Helical" evidence="6">
    <location>
        <begin position="126"/>
        <end position="144"/>
    </location>
</feature>
<evidence type="ECO:0000256" key="5">
    <source>
        <dbReference type="ARBA" id="ARBA00023136"/>
    </source>
</evidence>
<protein>
    <submittedName>
        <fullName evidence="7">Inorganic phosphate transporter</fullName>
    </submittedName>
</protein>
<evidence type="ECO:0000256" key="3">
    <source>
        <dbReference type="ARBA" id="ARBA00022692"/>
    </source>
</evidence>
<dbReference type="PANTHER" id="PTHR11101">
    <property type="entry name" value="PHOSPHATE TRANSPORTER"/>
    <property type="match status" value="1"/>
</dbReference>
<evidence type="ECO:0000256" key="1">
    <source>
        <dbReference type="ARBA" id="ARBA00004141"/>
    </source>
</evidence>
<dbReference type="AlphaFoldDB" id="A0AAU7DWA2"/>
<accession>A0AAU7DWA2</accession>
<organism evidence="7">
    <name type="scientific">Jonesiaceae bacterium BS-20</name>
    <dbReference type="NCBI Taxonomy" id="3120821"/>
    <lineage>
        <taxon>Bacteria</taxon>
        <taxon>Bacillati</taxon>
        <taxon>Actinomycetota</taxon>
        <taxon>Actinomycetes</taxon>
        <taxon>Micrococcales</taxon>
        <taxon>Jonesiaceae</taxon>
    </lineage>
</organism>
<evidence type="ECO:0000256" key="4">
    <source>
        <dbReference type="ARBA" id="ARBA00022989"/>
    </source>
</evidence>
<keyword evidence="4 6" id="KW-1133">Transmembrane helix</keyword>
<keyword evidence="2" id="KW-0813">Transport</keyword>
<name>A0AAU7DWA2_9MICO</name>
<dbReference type="GO" id="GO:0035435">
    <property type="term" value="P:phosphate ion transmembrane transport"/>
    <property type="evidence" value="ECO:0007669"/>
    <property type="project" value="TreeGrafter"/>
</dbReference>
<evidence type="ECO:0000313" key="7">
    <source>
        <dbReference type="EMBL" id="XBH21016.1"/>
    </source>
</evidence>
<dbReference type="EMBL" id="CP146203">
    <property type="protein sequence ID" value="XBH21016.1"/>
    <property type="molecule type" value="Genomic_DNA"/>
</dbReference>
<dbReference type="GO" id="GO:0005315">
    <property type="term" value="F:phosphate transmembrane transporter activity"/>
    <property type="evidence" value="ECO:0007669"/>
    <property type="project" value="InterPro"/>
</dbReference>
<feature type="transmembrane region" description="Helical" evidence="6">
    <location>
        <begin position="292"/>
        <end position="314"/>
    </location>
</feature>
<evidence type="ECO:0000256" key="6">
    <source>
        <dbReference type="SAM" id="Phobius"/>
    </source>
</evidence>
<evidence type="ECO:0000256" key="2">
    <source>
        <dbReference type="ARBA" id="ARBA00022448"/>
    </source>
</evidence>
<reference evidence="7" key="1">
    <citation type="submission" date="2024-02" db="EMBL/GenBank/DDBJ databases">
        <title>Tomenella chthoni gen. nov. sp. nov., a member of the family Jonesiaceae isolated from bat guano.</title>
        <authorList>
            <person name="Miller S.L."/>
            <person name="King J."/>
            <person name="Sankaranarayanan K."/>
            <person name="Lawson P.A."/>
        </authorList>
    </citation>
    <scope>NUCLEOTIDE SEQUENCE</scope>
    <source>
        <strain evidence="7">BS-20</strain>
    </source>
</reference>
<dbReference type="GO" id="GO:0016020">
    <property type="term" value="C:membrane"/>
    <property type="evidence" value="ECO:0007669"/>
    <property type="project" value="UniProtKB-SubCell"/>
</dbReference>
<comment type="subcellular location">
    <subcellularLocation>
        <location evidence="1">Membrane</location>
        <topology evidence="1">Multi-pass membrane protein</topology>
    </subcellularLocation>
</comment>
<feature type="transmembrane region" description="Helical" evidence="6">
    <location>
        <begin position="37"/>
        <end position="58"/>
    </location>
</feature>
<dbReference type="Pfam" id="PF01384">
    <property type="entry name" value="PHO4"/>
    <property type="match status" value="1"/>
</dbReference>
<dbReference type="InterPro" id="IPR001204">
    <property type="entry name" value="Phos_transporter"/>
</dbReference>
<gene>
    <name evidence="7" type="ORF">V5R04_12450</name>
</gene>
<proteinExistence type="predicted"/>
<keyword evidence="5 6" id="KW-0472">Membrane</keyword>
<feature type="transmembrane region" description="Helical" evidence="6">
    <location>
        <begin position="204"/>
        <end position="222"/>
    </location>
</feature>
<dbReference type="PANTHER" id="PTHR11101:SF80">
    <property type="entry name" value="PHOSPHATE TRANSPORTER"/>
    <property type="match status" value="1"/>
</dbReference>
<sequence length="315" mass="32462">MELAIGFLAVALIILTGRNDGSTLAATALKGDKKSDLFVLITITVCVPIAPLLGLHGVASSLSHMLGPLFGEYTSTLGFLGSVLITLGISVALSVPTSITLALVGALTGTLLGTQGSANLGLVGRVLTIAAIAPLVAALVSYLISKAPLKFPNDPQARGNLLNRIRGVSITALAIAYSINDGQKITFIAAATLQLSITQASTSIWVQISATLLFAAGMLWGLRKAERTLRNGIFSPTPLPALWSQIGTIVALSGGAALGTPLSMTQSLQGAVLGTGLVRGTRVIRWPAVGKIAIAWLWTLPLATALAYGFSFILN</sequence>